<comment type="similarity">
    <text evidence="1">Belongs to the STXBP/unc-18/SEC1 family.</text>
</comment>
<dbReference type="InterPro" id="IPR043127">
    <property type="entry name" value="Sec-1-like_dom3a"/>
</dbReference>
<dbReference type="InterPro" id="IPR001619">
    <property type="entry name" value="Sec1-like"/>
</dbReference>
<gene>
    <name evidence="2" type="ORF">OKIOD_LOCUS15753</name>
</gene>
<dbReference type="PANTHER" id="PTHR11679">
    <property type="entry name" value="VESICLE PROTEIN SORTING-ASSOCIATED"/>
    <property type="match status" value="1"/>
</dbReference>
<organism evidence="2 3">
    <name type="scientific">Oikopleura dioica</name>
    <name type="common">Tunicate</name>
    <dbReference type="NCBI Taxonomy" id="34765"/>
    <lineage>
        <taxon>Eukaryota</taxon>
        <taxon>Metazoa</taxon>
        <taxon>Chordata</taxon>
        <taxon>Tunicata</taxon>
        <taxon>Appendicularia</taxon>
        <taxon>Copelata</taxon>
        <taxon>Oikopleuridae</taxon>
        <taxon>Oikopleura</taxon>
    </lineage>
</organism>
<dbReference type="InterPro" id="IPR043155">
    <property type="entry name" value="VPS33_dom3b"/>
</dbReference>
<dbReference type="SUPFAM" id="SSF56815">
    <property type="entry name" value="Sec1/munc18-like (SM) proteins"/>
    <property type="match status" value="1"/>
</dbReference>
<dbReference type="Proteomes" id="UP001158576">
    <property type="component" value="Chromosome 2"/>
</dbReference>
<evidence type="ECO:0000313" key="3">
    <source>
        <dbReference type="Proteomes" id="UP001158576"/>
    </source>
</evidence>
<accession>A0ABN7T5D3</accession>
<dbReference type="EMBL" id="OU015567">
    <property type="protein sequence ID" value="CAG5112814.1"/>
    <property type="molecule type" value="Genomic_DNA"/>
</dbReference>
<dbReference type="Pfam" id="PF00995">
    <property type="entry name" value="Sec1"/>
    <property type="match status" value="2"/>
</dbReference>
<evidence type="ECO:0000313" key="2">
    <source>
        <dbReference type="EMBL" id="CAG5112814.1"/>
    </source>
</evidence>
<dbReference type="Gene3D" id="3.40.50.2060">
    <property type="match status" value="1"/>
</dbReference>
<evidence type="ECO:0000256" key="1">
    <source>
        <dbReference type="ARBA" id="ARBA00009884"/>
    </source>
</evidence>
<dbReference type="InterPro" id="IPR043154">
    <property type="entry name" value="Sec-1-like_dom1"/>
</dbReference>
<sequence length="560" mass="64372">MESSELLEIKELQRQELRRVLQECHGPKDLILDPDIIPILDRIAGMAFLRENGVQSVHRIDPKKLEIPSEIDKHLYLMRNSLKNVKTVCAQIAHDVRVRQAKGTYPRKRHLVFIPRRTPVIEFTLEQYGNGDYTSLHCVARSINKLIAQFGHPTNIYGQGSAAKIVDKLVQNMSNREPPKTKPLIGNFILIDRNVDFITPLCTQQTYTGILDDWFNSECGKITFPGEVGINEDVTKPFKYILNSDDKIFKFVRDEHIQVTTQKLRTKLNEINSTNETQLEKLDAKNMKTFVKAIPQHKQDQKNIRIHWMACEYIFKMLDTENSNHFPDTLGEYIKECICRRYSPNVTLRLLCLLSSTYSGIPTTQYKELKRLYAHTYGYDHILTWFNLQRAGLLLEDSAGQNYAQNAIASTALAFINKRDMFKQLRKRLHLIPSDREDLKFPRTMGYVFGGCYIPLSCKLVELALTKVDLGNEDLQKHITGEYFCRVKGGSVKQTARKTGPDDRSSSPEHVALVYFIGGITYSEISALRFWAQKNRFKLIFAATAIINGDRMMNAFLPND</sequence>
<dbReference type="InterPro" id="IPR036045">
    <property type="entry name" value="Sec1-like_sf"/>
</dbReference>
<reference evidence="2 3" key="1">
    <citation type="submission" date="2021-04" db="EMBL/GenBank/DDBJ databases">
        <authorList>
            <person name="Bliznina A."/>
        </authorList>
    </citation>
    <scope>NUCLEOTIDE SEQUENCE [LARGE SCALE GENOMIC DNA]</scope>
</reference>
<dbReference type="Gene3D" id="3.90.830.10">
    <property type="entry name" value="Syntaxin Binding Protein 1, Chain A, domain 2"/>
    <property type="match status" value="1"/>
</dbReference>
<proteinExistence type="inferred from homology"/>
<protein>
    <submittedName>
        <fullName evidence="2">Oidioi.mRNA.OKI2018_I69.chr2.g6988.t1.cds</fullName>
    </submittedName>
</protein>
<dbReference type="Gene3D" id="3.40.50.1910">
    <property type="match status" value="2"/>
</dbReference>
<name>A0ABN7T5D3_OIKDI</name>
<keyword evidence="3" id="KW-1185">Reference proteome</keyword>
<dbReference type="Gene3D" id="1.25.40.850">
    <property type="match status" value="1"/>
</dbReference>
<dbReference type="InterPro" id="IPR027482">
    <property type="entry name" value="Sec1-like_dom2"/>
</dbReference>